<dbReference type="EMBL" id="CALOZG010000005">
    <property type="protein sequence ID" value="CAH4027447.1"/>
    <property type="molecule type" value="Genomic_DNA"/>
</dbReference>
<comment type="caution">
    <text evidence="2">The sequence shown here is derived from an EMBL/GenBank/DDBJ whole genome shotgun (WGS) entry which is preliminary data.</text>
</comment>
<evidence type="ECO:0000313" key="2">
    <source>
        <dbReference type="EMBL" id="CAH4027447.1"/>
    </source>
</evidence>
<organism evidence="2 3">
    <name type="scientific">Pieris brassicae</name>
    <name type="common">White butterfly</name>
    <name type="synonym">Large white butterfly</name>
    <dbReference type="NCBI Taxonomy" id="7116"/>
    <lineage>
        <taxon>Eukaryota</taxon>
        <taxon>Metazoa</taxon>
        <taxon>Ecdysozoa</taxon>
        <taxon>Arthropoda</taxon>
        <taxon>Hexapoda</taxon>
        <taxon>Insecta</taxon>
        <taxon>Pterygota</taxon>
        <taxon>Neoptera</taxon>
        <taxon>Endopterygota</taxon>
        <taxon>Lepidoptera</taxon>
        <taxon>Glossata</taxon>
        <taxon>Ditrysia</taxon>
        <taxon>Papilionoidea</taxon>
        <taxon>Pieridae</taxon>
        <taxon>Pierinae</taxon>
        <taxon>Pieris</taxon>
    </lineage>
</organism>
<keyword evidence="3" id="KW-1185">Reference proteome</keyword>
<reference evidence="2" key="1">
    <citation type="submission" date="2022-05" db="EMBL/GenBank/DDBJ databases">
        <authorList>
            <person name="Okamura Y."/>
        </authorList>
    </citation>
    <scope>NUCLEOTIDE SEQUENCE</scope>
</reference>
<dbReference type="Proteomes" id="UP001152562">
    <property type="component" value="Unassembled WGS sequence"/>
</dbReference>
<evidence type="ECO:0000313" key="3">
    <source>
        <dbReference type="Proteomes" id="UP001152562"/>
    </source>
</evidence>
<proteinExistence type="predicted"/>
<accession>A0A9P0TFA1</accession>
<protein>
    <submittedName>
        <fullName evidence="2">Uncharacterized protein</fullName>
    </submittedName>
</protein>
<evidence type="ECO:0000256" key="1">
    <source>
        <dbReference type="SAM" id="MobiDB-lite"/>
    </source>
</evidence>
<gene>
    <name evidence="2" type="ORF">PIBRA_LOCUS4656</name>
</gene>
<dbReference type="AlphaFoldDB" id="A0A9P0TFA1"/>
<sequence>MDAKAQIKVTFIVLSIASVLGYSLGFFSLDLSQIQQSKPRHIQTKDKRDDGGTGTVPHVPSAVLLDTIKDKS</sequence>
<feature type="region of interest" description="Disordered" evidence="1">
    <location>
        <begin position="38"/>
        <end position="59"/>
    </location>
</feature>
<name>A0A9P0TFA1_PIEBR</name>